<comment type="function">
    <text evidence="9 10">Fluoride-specific ion channel. Important for reducing fluoride concentration in the cell, thus reducing its toxicity.</text>
</comment>
<comment type="similarity">
    <text evidence="7 10">Belongs to the fluoride channel Fluc/FEX (TC 1.A.43) family.</text>
</comment>
<dbReference type="GO" id="GO:0046872">
    <property type="term" value="F:metal ion binding"/>
    <property type="evidence" value="ECO:0007669"/>
    <property type="project" value="UniProtKB-KW"/>
</dbReference>
<feature type="transmembrane region" description="Helical" evidence="10">
    <location>
        <begin position="20"/>
        <end position="39"/>
    </location>
</feature>
<dbReference type="PANTHER" id="PTHR28259:SF1">
    <property type="entry name" value="FLUORIDE EXPORT PROTEIN 1-RELATED"/>
    <property type="match status" value="1"/>
</dbReference>
<keyword evidence="10" id="KW-0406">Ion transport</keyword>
<dbReference type="AlphaFoldDB" id="A0A4R7V8I0"/>
<comment type="subcellular location">
    <subcellularLocation>
        <location evidence="1 10">Cell membrane</location>
        <topology evidence="1 10">Multi-pass membrane protein</topology>
    </subcellularLocation>
</comment>
<dbReference type="Proteomes" id="UP000294927">
    <property type="component" value="Unassembled WGS sequence"/>
</dbReference>
<evidence type="ECO:0000256" key="3">
    <source>
        <dbReference type="ARBA" id="ARBA00022692"/>
    </source>
</evidence>
<reference evidence="11 12" key="1">
    <citation type="submission" date="2019-03" db="EMBL/GenBank/DDBJ databases">
        <title>Genomic Encyclopedia of Archaeal and Bacterial Type Strains, Phase II (KMG-II): from individual species to whole genera.</title>
        <authorList>
            <person name="Goeker M."/>
        </authorList>
    </citation>
    <scope>NUCLEOTIDE SEQUENCE [LARGE SCALE GENOMIC DNA]</scope>
    <source>
        <strain evidence="11 12">DSM 45499</strain>
    </source>
</reference>
<organism evidence="11 12">
    <name type="scientific">Actinophytocola oryzae</name>
    <dbReference type="NCBI Taxonomy" id="502181"/>
    <lineage>
        <taxon>Bacteria</taxon>
        <taxon>Bacillati</taxon>
        <taxon>Actinomycetota</taxon>
        <taxon>Actinomycetes</taxon>
        <taxon>Pseudonocardiales</taxon>
        <taxon>Pseudonocardiaceae</taxon>
    </lineage>
</organism>
<dbReference type="OrthoDB" id="4408652at2"/>
<keyword evidence="2 10" id="KW-1003">Cell membrane</keyword>
<evidence type="ECO:0000256" key="7">
    <source>
        <dbReference type="ARBA" id="ARBA00035120"/>
    </source>
</evidence>
<feature type="transmembrane region" description="Helical" evidence="10">
    <location>
        <begin position="51"/>
        <end position="72"/>
    </location>
</feature>
<evidence type="ECO:0000256" key="2">
    <source>
        <dbReference type="ARBA" id="ARBA00022475"/>
    </source>
</evidence>
<dbReference type="GO" id="GO:0005886">
    <property type="term" value="C:plasma membrane"/>
    <property type="evidence" value="ECO:0007669"/>
    <property type="project" value="UniProtKB-SubCell"/>
</dbReference>
<name>A0A4R7V8I0_9PSEU</name>
<comment type="activity regulation">
    <text evidence="10">Na(+) is not transported, but it plays an essential structural role and its presence is essential for fluoride channel function.</text>
</comment>
<keyword evidence="6 10" id="KW-0407">Ion channel</keyword>
<protein>
    <recommendedName>
        <fullName evidence="10">Fluoride-specific ion channel FluC</fullName>
    </recommendedName>
</protein>
<evidence type="ECO:0000256" key="1">
    <source>
        <dbReference type="ARBA" id="ARBA00004651"/>
    </source>
</evidence>
<keyword evidence="12" id="KW-1185">Reference proteome</keyword>
<dbReference type="InterPro" id="IPR003691">
    <property type="entry name" value="FluC"/>
</dbReference>
<keyword evidence="4 10" id="KW-1133">Transmembrane helix</keyword>
<dbReference type="Pfam" id="PF02537">
    <property type="entry name" value="CRCB"/>
    <property type="match status" value="1"/>
</dbReference>
<gene>
    <name evidence="10" type="primary">fluC</name>
    <name evidence="10" type="synonym">crcB</name>
    <name evidence="11" type="ORF">CLV71_113105</name>
</gene>
<keyword evidence="10" id="KW-0915">Sodium</keyword>
<evidence type="ECO:0000256" key="10">
    <source>
        <dbReference type="HAMAP-Rule" id="MF_00454"/>
    </source>
</evidence>
<keyword evidence="3 10" id="KW-0812">Transmembrane</keyword>
<evidence type="ECO:0000256" key="4">
    <source>
        <dbReference type="ARBA" id="ARBA00022989"/>
    </source>
</evidence>
<accession>A0A4R7V8I0</accession>
<feature type="binding site" evidence="10">
    <location>
        <position position="91"/>
    </location>
    <ligand>
        <name>Na(+)</name>
        <dbReference type="ChEBI" id="CHEBI:29101"/>
        <note>structural</note>
    </ligand>
</feature>
<feature type="transmembrane region" description="Helical" evidence="10">
    <location>
        <begin position="115"/>
        <end position="136"/>
    </location>
</feature>
<evidence type="ECO:0000256" key="6">
    <source>
        <dbReference type="ARBA" id="ARBA00023303"/>
    </source>
</evidence>
<dbReference type="HAMAP" id="MF_00454">
    <property type="entry name" value="FluC"/>
    <property type="match status" value="1"/>
</dbReference>
<evidence type="ECO:0000256" key="9">
    <source>
        <dbReference type="ARBA" id="ARBA00049940"/>
    </source>
</evidence>
<evidence type="ECO:0000313" key="12">
    <source>
        <dbReference type="Proteomes" id="UP000294927"/>
    </source>
</evidence>
<dbReference type="PANTHER" id="PTHR28259">
    <property type="entry name" value="FLUORIDE EXPORT PROTEIN 1-RELATED"/>
    <property type="match status" value="1"/>
</dbReference>
<sequence>MQVPTDPDVDLHDPRQRRELTPTLLAVIALGGALGAVTRYGLAEAIPDGPFAIWVVNVSGCLLIGVLMVFVTDVWPAQRYVRPFLGVGFLGGYTTFSTAMVDVRDLTEAGRAGLGLLYLGGTVLAAVVAVAVGWYATRALVVRRQAAAR</sequence>
<dbReference type="GO" id="GO:0140114">
    <property type="term" value="P:cellular detoxification of fluoride"/>
    <property type="evidence" value="ECO:0007669"/>
    <property type="project" value="UniProtKB-UniRule"/>
</dbReference>
<evidence type="ECO:0000256" key="8">
    <source>
        <dbReference type="ARBA" id="ARBA00035585"/>
    </source>
</evidence>
<feature type="binding site" evidence="10">
    <location>
        <position position="94"/>
    </location>
    <ligand>
        <name>Na(+)</name>
        <dbReference type="ChEBI" id="CHEBI:29101"/>
        <note>structural</note>
    </ligand>
</feature>
<evidence type="ECO:0000313" key="11">
    <source>
        <dbReference type="EMBL" id="TDV44846.1"/>
    </source>
</evidence>
<comment type="catalytic activity">
    <reaction evidence="8">
        <text>fluoride(in) = fluoride(out)</text>
        <dbReference type="Rhea" id="RHEA:76159"/>
        <dbReference type="ChEBI" id="CHEBI:17051"/>
    </reaction>
    <physiologicalReaction direction="left-to-right" evidence="8">
        <dbReference type="Rhea" id="RHEA:76160"/>
    </physiologicalReaction>
</comment>
<keyword evidence="10" id="KW-0813">Transport</keyword>
<evidence type="ECO:0000256" key="5">
    <source>
        <dbReference type="ARBA" id="ARBA00023136"/>
    </source>
</evidence>
<keyword evidence="5 10" id="KW-0472">Membrane</keyword>
<keyword evidence="10" id="KW-0479">Metal-binding</keyword>
<dbReference type="GO" id="GO:0062054">
    <property type="term" value="F:fluoride channel activity"/>
    <property type="evidence" value="ECO:0007669"/>
    <property type="project" value="UniProtKB-UniRule"/>
</dbReference>
<dbReference type="RefSeq" id="WP_133906431.1">
    <property type="nucleotide sequence ID" value="NZ_SOCP01000013.1"/>
</dbReference>
<proteinExistence type="inferred from homology"/>
<feature type="transmembrane region" description="Helical" evidence="10">
    <location>
        <begin position="84"/>
        <end position="103"/>
    </location>
</feature>
<dbReference type="EMBL" id="SOCP01000013">
    <property type="protein sequence ID" value="TDV44846.1"/>
    <property type="molecule type" value="Genomic_DNA"/>
</dbReference>
<comment type="caution">
    <text evidence="11">The sequence shown here is derived from an EMBL/GenBank/DDBJ whole genome shotgun (WGS) entry which is preliminary data.</text>
</comment>